<evidence type="ECO:0000313" key="3">
    <source>
        <dbReference type="Proteomes" id="UP001198034"/>
    </source>
</evidence>
<protein>
    <recommendedName>
        <fullName evidence="4">Lipoprotein</fullName>
    </recommendedName>
</protein>
<keyword evidence="3" id="KW-1185">Reference proteome</keyword>
<feature type="signal peptide" evidence="1">
    <location>
        <begin position="1"/>
        <end position="20"/>
    </location>
</feature>
<evidence type="ECO:0008006" key="4">
    <source>
        <dbReference type="Google" id="ProtNLM"/>
    </source>
</evidence>
<sequence>MFKFVLPVALVLGLAACDQGAQLAQQAASSVGAIVGQEIKNQANAVIDQTVGEASDALAPFGINASQVSGAIKDKAGSLISQAMPSNVNWSGLTALAGKTPNDIGLFTAVSPIDAQLNTLLGEQAKAFKATLAGTVLKQDQVLYLLSDNKDQAMWLVIDTANRKLAAGQIVNGQLKNLPSAGEAIQLPSEITALQSKLLK</sequence>
<proteinExistence type="predicted"/>
<keyword evidence="1" id="KW-0732">Signal</keyword>
<dbReference type="RefSeq" id="WP_226763585.1">
    <property type="nucleotide sequence ID" value="NZ_JAJAWG010000002.1"/>
</dbReference>
<comment type="caution">
    <text evidence="2">The sequence shown here is derived from an EMBL/GenBank/DDBJ whole genome shotgun (WGS) entry which is preliminary data.</text>
</comment>
<dbReference type="Proteomes" id="UP001198034">
    <property type="component" value="Unassembled WGS sequence"/>
</dbReference>
<feature type="chain" id="PRO_5046190270" description="Lipoprotein" evidence="1">
    <location>
        <begin position="21"/>
        <end position="200"/>
    </location>
</feature>
<dbReference type="PROSITE" id="PS51257">
    <property type="entry name" value="PROKAR_LIPOPROTEIN"/>
    <property type="match status" value="1"/>
</dbReference>
<evidence type="ECO:0000313" key="2">
    <source>
        <dbReference type="EMBL" id="MCB5195801.1"/>
    </source>
</evidence>
<gene>
    <name evidence="2" type="ORF">LG219_05800</name>
</gene>
<reference evidence="2 3" key="1">
    <citation type="submission" date="2021-10" db="EMBL/GenBank/DDBJ databases">
        <authorList>
            <person name="Chen M."/>
        </authorList>
    </citation>
    <scope>NUCLEOTIDE SEQUENCE [LARGE SCALE GENOMIC DNA]</scope>
    <source>
        <strain evidence="2 3">H3-26</strain>
    </source>
</reference>
<accession>A0ABS8BJV3</accession>
<evidence type="ECO:0000256" key="1">
    <source>
        <dbReference type="SAM" id="SignalP"/>
    </source>
</evidence>
<name>A0ABS8BJV3_9NEIS</name>
<dbReference type="EMBL" id="JAJAWG010000002">
    <property type="protein sequence ID" value="MCB5195801.1"/>
    <property type="molecule type" value="Genomic_DNA"/>
</dbReference>
<organism evidence="2 3">
    <name type="scientific">Deefgea salmonis</name>
    <dbReference type="NCBI Taxonomy" id="2875502"/>
    <lineage>
        <taxon>Bacteria</taxon>
        <taxon>Pseudomonadati</taxon>
        <taxon>Pseudomonadota</taxon>
        <taxon>Betaproteobacteria</taxon>
        <taxon>Neisseriales</taxon>
        <taxon>Chitinibacteraceae</taxon>
        <taxon>Deefgea</taxon>
    </lineage>
</organism>